<organism evidence="2">
    <name type="scientific">Rhodotorula toruloides</name>
    <name type="common">Yeast</name>
    <name type="synonym">Rhodosporidium toruloides</name>
    <dbReference type="NCBI Taxonomy" id="5286"/>
    <lineage>
        <taxon>Eukaryota</taxon>
        <taxon>Fungi</taxon>
        <taxon>Dikarya</taxon>
        <taxon>Basidiomycota</taxon>
        <taxon>Pucciniomycotina</taxon>
        <taxon>Microbotryomycetes</taxon>
        <taxon>Sporidiobolales</taxon>
        <taxon>Sporidiobolaceae</taxon>
        <taxon>Rhodotorula</taxon>
    </lineage>
</organism>
<name>A0A061ADF4_RHOTO</name>
<gene>
    <name evidence="2" type="ORF">RHTO0S_01e01794g</name>
</gene>
<proteinExistence type="predicted"/>
<feature type="region of interest" description="Disordered" evidence="1">
    <location>
        <begin position="189"/>
        <end position="211"/>
    </location>
</feature>
<reference evidence="2" key="1">
    <citation type="journal article" date="2014" name="Genome Announc.">
        <title>Draft genome sequence of Rhodosporidium toruloides CECT1137, an oleaginous yeast of biotechnological interest.</title>
        <authorList>
            <person name="Morin N."/>
            <person name="Calcas X."/>
            <person name="Devillers H."/>
            <person name="Durrens P."/>
            <person name="Sherman D.J."/>
            <person name="Nicaud J.-M."/>
            <person name="Neuveglise C."/>
        </authorList>
    </citation>
    <scope>NUCLEOTIDE SEQUENCE</scope>
    <source>
        <strain evidence="2">CECT1137</strain>
    </source>
</reference>
<protein>
    <submittedName>
        <fullName evidence="2">RHTO0S01e01794g1_1</fullName>
    </submittedName>
</protein>
<sequence length="502" mass="54325">MAQRPSQTLSSGATLATLPPELVSLVLALGSRWGEAKGELLRYMLVCRAFKGPAVSLLYRHIALVSDKQAYSFLRSVKNSPTPSRLTSSVRDLRLNSTELDGPPGASRNLVYPALHLLDNLRSLQVTADDGLRMLYTVLAKGGGGVTQLRSFSVQGGFVRWDIVVGILSQATNLQTLHLQDLFVLQPANASSDSRNGDDVGSVEYPTLRLDGDCDNPSPHIDFVTDETGKNVVTTANVPALCLPPPPEPMPFPSLPLRSLTLHQIAGPSLRDDAFVSIINATRHTLDELRLQAIDSLSRPGLIAALRLLPNLRTLAITLCRFSFGIHDENHRLVQTPPARSETGNPFSTSFAAAYPPDSPLVDGAFALATKFELLEEGSKVREAVTYPVSTEEAVYPLDFLVKRCAFLQVLEVASDHLMSSNGVVEVMTRLPLQMIVLDARVPWIAVEAVEKGLAAADGRIETVTLGRRMCWSAAEVQHLKNTSLTTSTVVQCAPAPCTPTP</sequence>
<evidence type="ECO:0000256" key="1">
    <source>
        <dbReference type="SAM" id="MobiDB-lite"/>
    </source>
</evidence>
<accession>A0A061ADF4</accession>
<evidence type="ECO:0000313" key="2">
    <source>
        <dbReference type="EMBL" id="CDR35549.1"/>
    </source>
</evidence>
<dbReference type="OrthoDB" id="2523582at2759"/>
<dbReference type="AlphaFoldDB" id="A0A061ADF4"/>
<dbReference type="EMBL" id="LK052936">
    <property type="protein sequence ID" value="CDR35549.1"/>
    <property type="molecule type" value="Genomic_DNA"/>
</dbReference>